<gene>
    <name evidence="6" type="ORF">CK498_04925</name>
</gene>
<dbReference type="Proteomes" id="UP000217771">
    <property type="component" value="Unassembled WGS sequence"/>
</dbReference>
<evidence type="ECO:0000256" key="2">
    <source>
        <dbReference type="ARBA" id="ARBA00022723"/>
    </source>
</evidence>
<dbReference type="NCBIfam" id="TIGR01484">
    <property type="entry name" value="HAD-SF-IIB"/>
    <property type="match status" value="1"/>
</dbReference>
<name>A0A2A2F0A7_9GAMM</name>
<dbReference type="CDD" id="cd07516">
    <property type="entry name" value="HAD_Pase"/>
    <property type="match status" value="1"/>
</dbReference>
<keyword evidence="7" id="KW-1185">Reference proteome</keyword>
<keyword evidence="4" id="KW-0460">Magnesium</keyword>
<evidence type="ECO:0000256" key="5">
    <source>
        <dbReference type="ARBA" id="ARBA00034778"/>
    </source>
</evidence>
<dbReference type="InterPro" id="IPR000150">
    <property type="entry name" value="Cof"/>
</dbReference>
<dbReference type="RefSeq" id="WP_095619752.1">
    <property type="nucleotide sequence ID" value="NZ_NSKB01000002.1"/>
</dbReference>
<dbReference type="PANTHER" id="PTHR47267:SF4">
    <property type="entry name" value="PYRIDOXAL PHOSPHATE PHOSPHATASE YIGL"/>
    <property type="match status" value="1"/>
</dbReference>
<dbReference type="InterPro" id="IPR006379">
    <property type="entry name" value="HAD-SF_hydro_IIB"/>
</dbReference>
<dbReference type="AlphaFoldDB" id="A0A2A2F0A7"/>
<keyword evidence="3" id="KW-0378">Hydrolase</keyword>
<dbReference type="InterPro" id="IPR023214">
    <property type="entry name" value="HAD_sf"/>
</dbReference>
<dbReference type="EMBL" id="NSKB01000002">
    <property type="protein sequence ID" value="PAU78075.1"/>
    <property type="molecule type" value="Genomic_DNA"/>
</dbReference>
<dbReference type="PANTHER" id="PTHR47267">
    <property type="match status" value="1"/>
</dbReference>
<comment type="cofactor">
    <cofactor evidence="1">
        <name>Mg(2+)</name>
        <dbReference type="ChEBI" id="CHEBI:18420"/>
    </cofactor>
</comment>
<dbReference type="GO" id="GO:0016791">
    <property type="term" value="F:phosphatase activity"/>
    <property type="evidence" value="ECO:0007669"/>
    <property type="project" value="UniProtKB-ARBA"/>
</dbReference>
<dbReference type="SFLD" id="SFLDS00003">
    <property type="entry name" value="Haloacid_Dehalogenase"/>
    <property type="match status" value="1"/>
</dbReference>
<dbReference type="Pfam" id="PF08282">
    <property type="entry name" value="Hydrolase_3"/>
    <property type="match status" value="1"/>
</dbReference>
<reference evidence="6 7" key="1">
    <citation type="submission" date="2017-08" db="EMBL/GenBank/DDBJ databases">
        <title>Halomonas alkalisoli sp. nov., isolated from saline alkaline soil.</title>
        <authorList>
            <person name="Wang D."/>
            <person name="Zhang G."/>
        </authorList>
    </citation>
    <scope>NUCLEOTIDE SEQUENCE [LARGE SCALE GENOMIC DNA]</scope>
    <source>
        <strain evidence="6 7">WRN001</strain>
    </source>
</reference>
<protein>
    <submittedName>
        <fullName evidence="6">Haloacid dehalogenase</fullName>
    </submittedName>
</protein>
<evidence type="ECO:0000256" key="4">
    <source>
        <dbReference type="ARBA" id="ARBA00022842"/>
    </source>
</evidence>
<dbReference type="Gene3D" id="3.30.1240.10">
    <property type="match status" value="1"/>
</dbReference>
<dbReference type="SFLD" id="SFLDG01140">
    <property type="entry name" value="C2.B:_Phosphomannomutase_and_P"/>
    <property type="match status" value="1"/>
</dbReference>
<proteinExistence type="inferred from homology"/>
<evidence type="ECO:0000313" key="6">
    <source>
        <dbReference type="EMBL" id="PAU78075.1"/>
    </source>
</evidence>
<dbReference type="NCBIfam" id="TIGR00099">
    <property type="entry name" value="Cof-subfamily"/>
    <property type="match status" value="1"/>
</dbReference>
<keyword evidence="2" id="KW-0479">Metal-binding</keyword>
<comment type="similarity">
    <text evidence="5">Belongs to the HAD-like hydrolase superfamily. Cof family.</text>
</comment>
<evidence type="ECO:0000256" key="1">
    <source>
        <dbReference type="ARBA" id="ARBA00001946"/>
    </source>
</evidence>
<evidence type="ECO:0000313" key="7">
    <source>
        <dbReference type="Proteomes" id="UP000217771"/>
    </source>
</evidence>
<dbReference type="SUPFAM" id="SSF56784">
    <property type="entry name" value="HAD-like"/>
    <property type="match status" value="1"/>
</dbReference>
<dbReference type="OrthoDB" id="5498330at2"/>
<dbReference type="GO" id="GO:0000287">
    <property type="term" value="F:magnesium ion binding"/>
    <property type="evidence" value="ECO:0007669"/>
    <property type="project" value="UniProtKB-ARBA"/>
</dbReference>
<sequence length="265" mass="28651">MPPHLIVSDLDGTLLGADHDLHPDTVDTLRALAERGHHLAFASGRHYRDMLAFRERLGVPVHLISTNGAYLHAPDDQLLHARHLAAEHARELIALERPAEVRLNLYQDDEWLIDAPAPELLALHAHTGFGYRVVEPALLDGQGVGKVLYIGDPAHLAELEAGIVARTGEQLHVTYSMANSLEVMAGGVNKGQALLALLERLDVAPEACLAFGDNLNDTEMLSVAGEAHVMANAHPALAGRVHAARVIGHHADTAVARLLRDRFAL</sequence>
<organism evidence="6 7">
    <name type="scientific">Halomonas salipaludis</name>
    <dbReference type="NCBI Taxonomy" id="2032625"/>
    <lineage>
        <taxon>Bacteria</taxon>
        <taxon>Pseudomonadati</taxon>
        <taxon>Pseudomonadota</taxon>
        <taxon>Gammaproteobacteria</taxon>
        <taxon>Oceanospirillales</taxon>
        <taxon>Halomonadaceae</taxon>
        <taxon>Halomonas</taxon>
    </lineage>
</organism>
<dbReference type="Gene3D" id="3.40.50.1000">
    <property type="entry name" value="HAD superfamily/HAD-like"/>
    <property type="match status" value="1"/>
</dbReference>
<dbReference type="InterPro" id="IPR036412">
    <property type="entry name" value="HAD-like_sf"/>
</dbReference>
<comment type="caution">
    <text evidence="6">The sequence shown here is derived from an EMBL/GenBank/DDBJ whole genome shotgun (WGS) entry which is preliminary data.</text>
</comment>
<evidence type="ECO:0000256" key="3">
    <source>
        <dbReference type="ARBA" id="ARBA00022801"/>
    </source>
</evidence>
<accession>A0A2A2F0A7</accession>